<evidence type="ECO:0000313" key="2">
    <source>
        <dbReference type="Proteomes" id="UP000256964"/>
    </source>
</evidence>
<dbReference type="EMBL" id="KZ857384">
    <property type="protein sequence ID" value="RDX54830.1"/>
    <property type="molecule type" value="Genomic_DNA"/>
</dbReference>
<organism evidence="1 2">
    <name type="scientific">Lentinus brumalis</name>
    <dbReference type="NCBI Taxonomy" id="2498619"/>
    <lineage>
        <taxon>Eukaryota</taxon>
        <taxon>Fungi</taxon>
        <taxon>Dikarya</taxon>
        <taxon>Basidiomycota</taxon>
        <taxon>Agaricomycotina</taxon>
        <taxon>Agaricomycetes</taxon>
        <taxon>Polyporales</taxon>
        <taxon>Polyporaceae</taxon>
        <taxon>Lentinus</taxon>
    </lineage>
</organism>
<sequence>MSQFWRCALEPRSVHSRSPRDLKEQLCRSIRESSRVRLRRRQCLCRRSTYARVLPRQIQSLRIVRVRSSNTTLGSISLVKTSGWQRDLAGLAVARCMLEHIGDSASGPAQPEYMGRLRAHRAPGTNAQVCACRR</sequence>
<dbReference type="Proteomes" id="UP000256964">
    <property type="component" value="Unassembled WGS sequence"/>
</dbReference>
<evidence type="ECO:0000313" key="1">
    <source>
        <dbReference type="EMBL" id="RDX54830.1"/>
    </source>
</evidence>
<keyword evidence="2" id="KW-1185">Reference proteome</keyword>
<protein>
    <submittedName>
        <fullName evidence="1">Uncharacterized protein</fullName>
    </submittedName>
</protein>
<reference evidence="1 2" key="1">
    <citation type="journal article" date="2018" name="Biotechnol. Biofuels">
        <title>Integrative visual omics of the white-rot fungus Polyporus brumalis exposes the biotechnological potential of its oxidative enzymes for delignifying raw plant biomass.</title>
        <authorList>
            <person name="Miyauchi S."/>
            <person name="Rancon A."/>
            <person name="Drula E."/>
            <person name="Hage H."/>
            <person name="Chaduli D."/>
            <person name="Favel A."/>
            <person name="Grisel S."/>
            <person name="Henrissat B."/>
            <person name="Herpoel-Gimbert I."/>
            <person name="Ruiz-Duenas F.J."/>
            <person name="Chevret D."/>
            <person name="Hainaut M."/>
            <person name="Lin J."/>
            <person name="Wang M."/>
            <person name="Pangilinan J."/>
            <person name="Lipzen A."/>
            <person name="Lesage-Meessen L."/>
            <person name="Navarro D."/>
            <person name="Riley R."/>
            <person name="Grigoriev I.V."/>
            <person name="Zhou S."/>
            <person name="Raouche S."/>
            <person name="Rosso M.N."/>
        </authorList>
    </citation>
    <scope>NUCLEOTIDE SEQUENCE [LARGE SCALE GENOMIC DNA]</scope>
    <source>
        <strain evidence="1 2">BRFM 1820</strain>
    </source>
</reference>
<dbReference type="AlphaFoldDB" id="A0A371DQL2"/>
<gene>
    <name evidence="1" type="ORF">OH76DRAFT_1003065</name>
</gene>
<accession>A0A371DQL2</accession>
<proteinExistence type="predicted"/>
<name>A0A371DQL2_9APHY</name>